<dbReference type="GO" id="GO:0000209">
    <property type="term" value="P:protein polyubiquitination"/>
    <property type="evidence" value="ECO:0007669"/>
    <property type="project" value="TreeGrafter"/>
</dbReference>
<comment type="caution">
    <text evidence="2">The sequence shown here is derived from an EMBL/GenBank/DDBJ whole genome shotgun (WGS) entry which is preliminary data.</text>
</comment>
<dbReference type="InterPro" id="IPR039588">
    <property type="entry name" value="FBXO4"/>
</dbReference>
<proteinExistence type="predicted"/>
<sequence length="531" mass="61337">MFIYPSSAGCVHSKRGNMVVDKPVMLVINKKGLKKRKTVMSSRLERLPDNTTPVWQLDLTSTGCFVCLLGAVAYVVMSTKKKVSAIVKKNNSRRAKKVRSISMSLDLECPGRIPHGNHLSSPQEVTYMKKPARPARLIPDRNRTVSACEFVEQYLAKESLTKSELLLRLSKLSSNMRLDEDRFPFSVLPPDCKLKVFSFLTSKERGVAAQVCTEWRALIKTSSLWNVVDFTTFPLCHVQSGNHECSELCYAMYRQRMKKFFNYMNVVRPVLKQLRFSFDIGDFKDGWLDCLLGLLDSARCQELEFAHLNWKESPLKPFQRDSITWSSNDYKDLMWHHRQRQRLFTNFFDQFTAAAPNVSELILPFDWSLRSLRALTRLQCLERLVLEKYFVFQTLEQGHLDQLFQGLPGLRHLTLEVWTPSGYGLLMYSIDADNLQYLDVSQCRGFYLQSLYAPSLEVFKMSRHSWTGPLTNVDSRDVPCVHQVLCEGAPELIQINNHLLHPDWRENIYPELATILNDVCSCRQHNSNWVL</sequence>
<dbReference type="SUPFAM" id="SSF52047">
    <property type="entry name" value="RNI-like"/>
    <property type="match status" value="1"/>
</dbReference>
<accession>A0AAD9K2R5</accession>
<dbReference type="SUPFAM" id="SSF81383">
    <property type="entry name" value="F-box domain"/>
    <property type="match status" value="1"/>
</dbReference>
<organism evidence="2 3">
    <name type="scientific">Paralvinella palmiformis</name>
    <dbReference type="NCBI Taxonomy" id="53620"/>
    <lineage>
        <taxon>Eukaryota</taxon>
        <taxon>Metazoa</taxon>
        <taxon>Spiralia</taxon>
        <taxon>Lophotrochozoa</taxon>
        <taxon>Annelida</taxon>
        <taxon>Polychaeta</taxon>
        <taxon>Sedentaria</taxon>
        <taxon>Canalipalpata</taxon>
        <taxon>Terebellida</taxon>
        <taxon>Terebelliformia</taxon>
        <taxon>Alvinellidae</taxon>
        <taxon>Paralvinella</taxon>
    </lineage>
</organism>
<name>A0AAD9K2R5_9ANNE</name>
<feature type="domain" description="F-box" evidence="1">
    <location>
        <begin position="182"/>
        <end position="228"/>
    </location>
</feature>
<gene>
    <name evidence="2" type="ORF">LSH36_73g01003</name>
</gene>
<dbReference type="InterPro" id="IPR036047">
    <property type="entry name" value="F-box-like_dom_sf"/>
</dbReference>
<dbReference type="EMBL" id="JAODUP010000073">
    <property type="protein sequence ID" value="KAK2163849.1"/>
    <property type="molecule type" value="Genomic_DNA"/>
</dbReference>
<evidence type="ECO:0000313" key="3">
    <source>
        <dbReference type="Proteomes" id="UP001208570"/>
    </source>
</evidence>
<dbReference type="InterPro" id="IPR001810">
    <property type="entry name" value="F-box_dom"/>
</dbReference>
<evidence type="ECO:0000313" key="2">
    <source>
        <dbReference type="EMBL" id="KAK2163849.1"/>
    </source>
</evidence>
<dbReference type="SMART" id="SM00256">
    <property type="entry name" value="FBOX"/>
    <property type="match status" value="1"/>
</dbReference>
<dbReference type="PANTHER" id="PTHR16008:SF6">
    <property type="entry name" value="SI:DKEY-12E7.1"/>
    <property type="match status" value="1"/>
</dbReference>
<dbReference type="AlphaFoldDB" id="A0AAD9K2R5"/>
<keyword evidence="3" id="KW-1185">Reference proteome</keyword>
<dbReference type="GO" id="GO:0031146">
    <property type="term" value="P:SCF-dependent proteasomal ubiquitin-dependent protein catabolic process"/>
    <property type="evidence" value="ECO:0007669"/>
    <property type="project" value="InterPro"/>
</dbReference>
<evidence type="ECO:0000259" key="1">
    <source>
        <dbReference type="PROSITE" id="PS50181"/>
    </source>
</evidence>
<reference evidence="2" key="1">
    <citation type="journal article" date="2023" name="Mol. Biol. Evol.">
        <title>Third-Generation Sequencing Reveals the Adaptive Role of the Epigenome in Three Deep-Sea Polychaetes.</title>
        <authorList>
            <person name="Perez M."/>
            <person name="Aroh O."/>
            <person name="Sun Y."/>
            <person name="Lan Y."/>
            <person name="Juniper S.K."/>
            <person name="Young C.R."/>
            <person name="Angers B."/>
            <person name="Qian P.Y."/>
        </authorList>
    </citation>
    <scope>NUCLEOTIDE SEQUENCE</scope>
    <source>
        <strain evidence="2">P08H-3</strain>
    </source>
</reference>
<dbReference type="GO" id="GO:0019005">
    <property type="term" value="C:SCF ubiquitin ligase complex"/>
    <property type="evidence" value="ECO:0007669"/>
    <property type="project" value="TreeGrafter"/>
</dbReference>
<dbReference type="PANTHER" id="PTHR16008">
    <property type="entry name" value="F-BOX ONLY PROTEIN 4"/>
    <property type="match status" value="1"/>
</dbReference>
<dbReference type="Gene3D" id="1.20.1280.50">
    <property type="match status" value="1"/>
</dbReference>
<dbReference type="PROSITE" id="PS50181">
    <property type="entry name" value="FBOX"/>
    <property type="match status" value="1"/>
</dbReference>
<dbReference type="Proteomes" id="UP001208570">
    <property type="component" value="Unassembled WGS sequence"/>
</dbReference>
<dbReference type="Pfam" id="PF12937">
    <property type="entry name" value="F-box-like"/>
    <property type="match status" value="1"/>
</dbReference>
<protein>
    <recommendedName>
        <fullName evidence="1">F-box domain-containing protein</fullName>
    </recommendedName>
</protein>